<keyword evidence="2" id="KW-1185">Reference proteome</keyword>
<dbReference type="Gene3D" id="3.40.50.150">
    <property type="entry name" value="Vaccinia Virus protein VP39"/>
    <property type="match status" value="1"/>
</dbReference>
<name>A0A8H6JEY0_9PEZI</name>
<keyword evidence="1" id="KW-0489">Methyltransferase</keyword>
<accession>A0A8H6JEY0</accession>
<organism evidence="1 2">
    <name type="scientific">Colletotrichum musicola</name>
    <dbReference type="NCBI Taxonomy" id="2175873"/>
    <lineage>
        <taxon>Eukaryota</taxon>
        <taxon>Fungi</taxon>
        <taxon>Dikarya</taxon>
        <taxon>Ascomycota</taxon>
        <taxon>Pezizomycotina</taxon>
        <taxon>Sordariomycetes</taxon>
        <taxon>Hypocreomycetidae</taxon>
        <taxon>Glomerellales</taxon>
        <taxon>Glomerellaceae</taxon>
        <taxon>Colletotrichum</taxon>
        <taxon>Colletotrichum orchidearum species complex</taxon>
    </lineage>
</organism>
<protein>
    <submittedName>
        <fullName evidence="1">Methyltransferase type 12</fullName>
    </submittedName>
</protein>
<sequence length="285" mass="32277">MTIEERPEQEHHAPATTRIADFNSIYNRPDPRAYFSALKPLEYQVPQHALPFVERVLELSASGGKTRKVLDVCCSYGINAALIRCDVDLDELAEYDASSEASPREEQVVRDKAFFEKKLRRPEVEVCGLDVAPEAVRYGIDTGLMSRAWAQDLETSHPSPALTHGLHDVEVVVCTGGEGYISAKTFDRVISCIANPENLWIVSFVLRVYEFDEIAEMLKQKWGPVTEKIGGRAFRQRMFVDGEERRGAVEVLRRKGRDARLEEGGWFWAEGFVCRPGDWRGDLGW</sequence>
<dbReference type="EMBL" id="WIGM01000811">
    <property type="protein sequence ID" value="KAF6811678.1"/>
    <property type="molecule type" value="Genomic_DNA"/>
</dbReference>
<dbReference type="GO" id="GO:0008168">
    <property type="term" value="F:methyltransferase activity"/>
    <property type="evidence" value="ECO:0007669"/>
    <property type="project" value="UniProtKB-KW"/>
</dbReference>
<comment type="caution">
    <text evidence="1">The sequence shown here is derived from an EMBL/GenBank/DDBJ whole genome shotgun (WGS) entry which is preliminary data.</text>
</comment>
<dbReference type="InterPro" id="IPR029063">
    <property type="entry name" value="SAM-dependent_MTases_sf"/>
</dbReference>
<dbReference type="GO" id="GO:0032259">
    <property type="term" value="P:methylation"/>
    <property type="evidence" value="ECO:0007669"/>
    <property type="project" value="UniProtKB-KW"/>
</dbReference>
<dbReference type="OrthoDB" id="5088865at2759"/>
<evidence type="ECO:0000313" key="1">
    <source>
        <dbReference type="EMBL" id="KAF6811678.1"/>
    </source>
</evidence>
<reference evidence="1" key="1">
    <citation type="journal article" date="2020" name="Phytopathology">
        <title>Genome Sequence Resources of Colletotrichum truncatum, C. plurivorum, C. musicola, and C. sojae: Four Species Pathogenic to Soybean (Glycine max).</title>
        <authorList>
            <person name="Rogerio F."/>
            <person name="Boufleur T.R."/>
            <person name="Ciampi-Guillardi M."/>
            <person name="Sukno S.A."/>
            <person name="Thon M.R."/>
            <person name="Massola Junior N.S."/>
            <person name="Baroncelli R."/>
        </authorList>
    </citation>
    <scope>NUCLEOTIDE SEQUENCE</scope>
    <source>
        <strain evidence="1">LFN0074</strain>
    </source>
</reference>
<dbReference type="Proteomes" id="UP000639643">
    <property type="component" value="Unassembled WGS sequence"/>
</dbReference>
<evidence type="ECO:0000313" key="2">
    <source>
        <dbReference type="Proteomes" id="UP000639643"/>
    </source>
</evidence>
<dbReference type="SUPFAM" id="SSF53335">
    <property type="entry name" value="S-adenosyl-L-methionine-dependent methyltransferases"/>
    <property type="match status" value="1"/>
</dbReference>
<keyword evidence="1" id="KW-0808">Transferase</keyword>
<gene>
    <name evidence="1" type="ORF">CMUS01_13212</name>
</gene>
<dbReference type="AlphaFoldDB" id="A0A8H6JEY0"/>
<proteinExistence type="predicted"/>